<organism evidence="4 5">
    <name type="scientific">Achlya hypogyna</name>
    <name type="common">Oomycete</name>
    <name type="synonym">Protoachlya hypogyna</name>
    <dbReference type="NCBI Taxonomy" id="1202772"/>
    <lineage>
        <taxon>Eukaryota</taxon>
        <taxon>Sar</taxon>
        <taxon>Stramenopiles</taxon>
        <taxon>Oomycota</taxon>
        <taxon>Saprolegniomycetes</taxon>
        <taxon>Saprolegniales</taxon>
        <taxon>Achlyaceae</taxon>
        <taxon>Achlya</taxon>
    </lineage>
</organism>
<dbReference type="InterPro" id="IPR056597">
    <property type="entry name" value="ARM_LRRK2"/>
</dbReference>
<evidence type="ECO:0000256" key="1">
    <source>
        <dbReference type="ARBA" id="ARBA00022737"/>
    </source>
</evidence>
<dbReference type="EMBL" id="JNBR01000433">
    <property type="protein sequence ID" value="OQR92976.1"/>
    <property type="molecule type" value="Genomic_DNA"/>
</dbReference>
<comment type="caution">
    <text evidence="4">The sequence shown here is derived from an EMBL/GenBank/DDBJ whole genome shotgun (WGS) entry which is preliminary data.</text>
</comment>
<dbReference type="InterPro" id="IPR011989">
    <property type="entry name" value="ARM-like"/>
</dbReference>
<keyword evidence="1" id="KW-0677">Repeat</keyword>
<keyword evidence="5" id="KW-1185">Reference proteome</keyword>
<dbReference type="Proteomes" id="UP000243579">
    <property type="component" value="Unassembled WGS sequence"/>
</dbReference>
<proteinExistence type="predicted"/>
<dbReference type="InterPro" id="IPR016024">
    <property type="entry name" value="ARM-type_fold"/>
</dbReference>
<feature type="compositionally biased region" description="Acidic residues" evidence="2">
    <location>
        <begin position="111"/>
        <end position="124"/>
    </location>
</feature>
<evidence type="ECO:0000313" key="4">
    <source>
        <dbReference type="EMBL" id="OQR92976.1"/>
    </source>
</evidence>
<feature type="compositionally biased region" description="Polar residues" evidence="2">
    <location>
        <begin position="140"/>
        <end position="150"/>
    </location>
</feature>
<dbReference type="Pfam" id="PF23744">
    <property type="entry name" value="ARM_LRRK2"/>
    <property type="match status" value="1"/>
</dbReference>
<feature type="domain" description="LRRK2 ARM repeat" evidence="3">
    <location>
        <begin position="270"/>
        <end position="377"/>
    </location>
</feature>
<feature type="region of interest" description="Disordered" evidence="2">
    <location>
        <begin position="159"/>
        <end position="178"/>
    </location>
</feature>
<sequence length="401" mass="42716">MAAVSNPLLPLQLALADLLERPIHAALDDALRQPSNEQHLHHCVRSLPPSATVDALDASLAFVVHARALLTICSDYLDQHIAPQHALKKITDLLSVSREIANDAEVNATADDADVDEAATDDSDQFASPKGEPPVGPWSGSETPAAPTSRQSWWAQIWGGDEDNDSAGDDVSAPPEEETLPSLPVEVANTIASLAAFPTNLKLQLHGLEALVDDTGCESVGPLYAAPDMLPAVLHAISSLAQSKRAQIAGLSLLANPNMPMLPANLPTQQVRRLILRAMQRFKAHAQIQGLGCLALSNLCRDSSGVLDIVAKGGVDAAITAMRAYPDDATVQSAGSWLLALICASSEDMQYAVLDAGSVAVVEAASRRFQDDDRVRKHADMALREMLQKHASRRAPQCAFQ</sequence>
<protein>
    <recommendedName>
        <fullName evidence="3">LRRK2 ARM repeat domain-containing protein</fullName>
    </recommendedName>
</protein>
<evidence type="ECO:0000256" key="2">
    <source>
        <dbReference type="SAM" id="MobiDB-lite"/>
    </source>
</evidence>
<reference evidence="4 5" key="1">
    <citation type="journal article" date="2014" name="Genome Biol. Evol.">
        <title>The secreted proteins of Achlya hypogyna and Thraustotheca clavata identify the ancestral oomycete secretome and reveal gene acquisitions by horizontal gene transfer.</title>
        <authorList>
            <person name="Misner I."/>
            <person name="Blouin N."/>
            <person name="Leonard G."/>
            <person name="Richards T.A."/>
            <person name="Lane C.E."/>
        </authorList>
    </citation>
    <scope>NUCLEOTIDE SEQUENCE [LARGE SCALE GENOMIC DNA]</scope>
    <source>
        <strain evidence="4 5">ATCC 48635</strain>
    </source>
</reference>
<feature type="region of interest" description="Disordered" evidence="2">
    <location>
        <begin position="107"/>
        <end position="150"/>
    </location>
</feature>
<dbReference type="Gene3D" id="1.25.10.10">
    <property type="entry name" value="Leucine-rich Repeat Variant"/>
    <property type="match status" value="1"/>
</dbReference>
<dbReference type="OrthoDB" id="75296at2759"/>
<accession>A0A1V9Z4R9</accession>
<gene>
    <name evidence="4" type="ORF">ACHHYP_03056</name>
</gene>
<dbReference type="PANTHER" id="PTHR22895">
    <property type="entry name" value="ARMADILLO REPEAT-CONTAINING PROTEIN 6"/>
    <property type="match status" value="1"/>
</dbReference>
<name>A0A1V9Z4R9_ACHHY</name>
<dbReference type="PANTHER" id="PTHR22895:SF0">
    <property type="entry name" value="ARMADILLO REPEAT-CONTAINING PROTEIN 6"/>
    <property type="match status" value="1"/>
</dbReference>
<dbReference type="SUPFAM" id="SSF48371">
    <property type="entry name" value="ARM repeat"/>
    <property type="match status" value="1"/>
</dbReference>
<evidence type="ECO:0000259" key="3">
    <source>
        <dbReference type="Pfam" id="PF23744"/>
    </source>
</evidence>
<dbReference type="AlphaFoldDB" id="A0A1V9Z4R9"/>
<evidence type="ECO:0000313" key="5">
    <source>
        <dbReference type="Proteomes" id="UP000243579"/>
    </source>
</evidence>